<reference evidence="1 2" key="1">
    <citation type="submission" date="2019-07" db="EMBL/GenBank/DDBJ databases">
        <title>Whole genome shotgun sequence of Pseudoalteromonas atlantica NBRC 103033.</title>
        <authorList>
            <person name="Hosoyama A."/>
            <person name="Uohara A."/>
            <person name="Ohji S."/>
            <person name="Ichikawa N."/>
        </authorList>
    </citation>
    <scope>NUCLEOTIDE SEQUENCE [LARGE SCALE GENOMIC DNA]</scope>
    <source>
        <strain evidence="1 2">NBRC 103033</strain>
    </source>
</reference>
<gene>
    <name evidence="1" type="ORF">PAT01_33960</name>
</gene>
<keyword evidence="2" id="KW-1185">Reference proteome</keyword>
<sequence length="70" mass="7867">MLTDYIEDVIMSLMSTEQVAEFLGVKAERVKRLARESLLIAKSEDENGEPQFDADEVAKYKELAARFGGL</sequence>
<comment type="caution">
    <text evidence="1">The sequence shown here is derived from an EMBL/GenBank/DDBJ whole genome shotgun (WGS) entry which is preliminary data.</text>
</comment>
<accession>A0ABQ0UI05</accession>
<dbReference type="Proteomes" id="UP000321189">
    <property type="component" value="Unassembled WGS sequence"/>
</dbReference>
<evidence type="ECO:0000313" key="1">
    <source>
        <dbReference type="EMBL" id="GEK78092.1"/>
    </source>
</evidence>
<proteinExistence type="predicted"/>
<organism evidence="1 2">
    <name type="scientific">Pseudoalteromonas atlantica</name>
    <name type="common">Alteromonas atlantica</name>
    <dbReference type="NCBI Taxonomy" id="288"/>
    <lineage>
        <taxon>Bacteria</taxon>
        <taxon>Pseudomonadati</taxon>
        <taxon>Pseudomonadota</taxon>
        <taxon>Gammaproteobacteria</taxon>
        <taxon>Alteromonadales</taxon>
        <taxon>Pseudoalteromonadaceae</taxon>
        <taxon>Pseudoalteromonas</taxon>
    </lineage>
</organism>
<dbReference type="EMBL" id="BJUT01000055">
    <property type="protein sequence ID" value="GEK78092.1"/>
    <property type="molecule type" value="Genomic_DNA"/>
</dbReference>
<protein>
    <recommendedName>
        <fullName evidence="3">Helix-turn-helix domain-containing protein</fullName>
    </recommendedName>
</protein>
<name>A0ABQ0UI05_PSEAF</name>
<evidence type="ECO:0008006" key="3">
    <source>
        <dbReference type="Google" id="ProtNLM"/>
    </source>
</evidence>
<evidence type="ECO:0000313" key="2">
    <source>
        <dbReference type="Proteomes" id="UP000321189"/>
    </source>
</evidence>